<evidence type="ECO:0000313" key="2">
    <source>
        <dbReference type="EMBL" id="KKQ25863.1"/>
    </source>
</evidence>
<proteinExistence type="predicted"/>
<protein>
    <recommendedName>
        <fullName evidence="4">DUF2029 domain-containing protein</fullName>
    </recommendedName>
</protein>
<sequence length="372" mass="44047">MFLLILYFLLILLLSIYSYALVDPNITFFNHPLWTSFRNLMVEFGYNRRQDSWLVYLSIIVLLFFFHYFFVSRFKKLALNPFKIALFVGGILLFSYPFLSADFFSYIFYARITTLYFKTPYTNIPGDFYLDPWLRFTQWTGHNSLYGPIFFLVSLVPSFLGFAKLLPTFLLFKLVSVCFYLLGVFLLGKLNKKWAIIFATSPLILIEGLVNGHNDLIGISLAIVGLYFLFKKNKVLSALFIIFSVGIKYLTLPFLLIFGNFKNNKLFVFLSILGVIVYWTIKSEIQPWYFIMFFGLLPFYENFISRLNIFFFGLLMSYYPYVRFGGWGKVRFWTTDQKVIFKHNIIIVFFLINLAYLFFIYFFKTKKVVKKI</sequence>
<accession>A0A0G0G415</accession>
<feature type="transmembrane region" description="Helical" evidence="1">
    <location>
        <begin position="145"/>
        <end position="163"/>
    </location>
</feature>
<organism evidence="2 3">
    <name type="scientific">Candidatus Roizmanbacteria bacterium GW2011_GWC2_37_13</name>
    <dbReference type="NCBI Taxonomy" id="1618486"/>
    <lineage>
        <taxon>Bacteria</taxon>
        <taxon>Candidatus Roizmaniibacteriota</taxon>
    </lineage>
</organism>
<feature type="transmembrane region" description="Helical" evidence="1">
    <location>
        <begin position="170"/>
        <end position="188"/>
    </location>
</feature>
<evidence type="ECO:0000256" key="1">
    <source>
        <dbReference type="SAM" id="Phobius"/>
    </source>
</evidence>
<evidence type="ECO:0008006" key="4">
    <source>
        <dbReference type="Google" id="ProtNLM"/>
    </source>
</evidence>
<keyword evidence="1" id="KW-1133">Transmembrane helix</keyword>
<feature type="transmembrane region" description="Helical" evidence="1">
    <location>
        <begin position="339"/>
        <end position="363"/>
    </location>
</feature>
<evidence type="ECO:0000313" key="3">
    <source>
        <dbReference type="Proteomes" id="UP000034917"/>
    </source>
</evidence>
<keyword evidence="1" id="KW-0812">Transmembrane</keyword>
<feature type="transmembrane region" description="Helical" evidence="1">
    <location>
        <begin position="264"/>
        <end position="281"/>
    </location>
</feature>
<comment type="caution">
    <text evidence="2">The sequence shown here is derived from an EMBL/GenBank/DDBJ whole genome shotgun (WGS) entry which is preliminary data.</text>
</comment>
<dbReference type="Pfam" id="PF26314">
    <property type="entry name" value="MptA_B_family"/>
    <property type="match status" value="1"/>
</dbReference>
<feature type="transmembrane region" description="Helical" evidence="1">
    <location>
        <begin position="53"/>
        <end position="72"/>
    </location>
</feature>
<feature type="transmembrane region" description="Helical" evidence="1">
    <location>
        <begin position="84"/>
        <end position="109"/>
    </location>
</feature>
<name>A0A0G0G415_9BACT</name>
<gene>
    <name evidence="2" type="ORF">US40_C0005G0033</name>
</gene>
<reference evidence="2 3" key="1">
    <citation type="journal article" date="2015" name="Nature">
        <title>rRNA introns, odd ribosomes, and small enigmatic genomes across a large radiation of phyla.</title>
        <authorList>
            <person name="Brown C.T."/>
            <person name="Hug L.A."/>
            <person name="Thomas B.C."/>
            <person name="Sharon I."/>
            <person name="Castelle C.J."/>
            <person name="Singh A."/>
            <person name="Wilkins M.J."/>
            <person name="Williams K.H."/>
            <person name="Banfield J.F."/>
        </authorList>
    </citation>
    <scope>NUCLEOTIDE SEQUENCE [LARGE SCALE GENOMIC DNA]</scope>
</reference>
<feature type="transmembrane region" description="Helical" evidence="1">
    <location>
        <begin position="288"/>
        <end position="319"/>
    </location>
</feature>
<keyword evidence="1" id="KW-0472">Membrane</keyword>
<dbReference type="Proteomes" id="UP000034917">
    <property type="component" value="Unassembled WGS sequence"/>
</dbReference>
<feature type="transmembrane region" description="Helical" evidence="1">
    <location>
        <begin position="236"/>
        <end position="258"/>
    </location>
</feature>
<dbReference type="AlphaFoldDB" id="A0A0G0G415"/>
<dbReference type="EMBL" id="LBSV01000005">
    <property type="protein sequence ID" value="KKQ25863.1"/>
    <property type="molecule type" value="Genomic_DNA"/>
</dbReference>